<comment type="caution">
    <text evidence="1">The sequence shown here is derived from an EMBL/GenBank/DDBJ whole genome shotgun (WGS) entry which is preliminary data.</text>
</comment>
<reference evidence="1" key="1">
    <citation type="journal article" date="2012" name="PLoS ONE">
        <title>Gene sets for utilization of primary and secondary nutrition supplies in the distal gut of endangered iberian lynx.</title>
        <authorList>
            <person name="Alcaide M."/>
            <person name="Messina E."/>
            <person name="Richter M."/>
            <person name="Bargiela R."/>
            <person name="Peplies J."/>
            <person name="Huws S.A."/>
            <person name="Newbold C.J."/>
            <person name="Golyshin P.N."/>
            <person name="Simon M.A."/>
            <person name="Lopez G."/>
            <person name="Yakimov M.M."/>
            <person name="Ferrer M."/>
        </authorList>
    </citation>
    <scope>NUCLEOTIDE SEQUENCE</scope>
</reference>
<dbReference type="AlphaFoldDB" id="J9H5Z2"/>
<organism evidence="1">
    <name type="scientific">gut metagenome</name>
    <dbReference type="NCBI Taxonomy" id="749906"/>
    <lineage>
        <taxon>unclassified sequences</taxon>
        <taxon>metagenomes</taxon>
        <taxon>organismal metagenomes</taxon>
    </lineage>
</organism>
<gene>
    <name evidence="1" type="ORF">EVA_02440</name>
</gene>
<protein>
    <submittedName>
        <fullName evidence="1">Uncharacterized protein</fullName>
    </submittedName>
</protein>
<evidence type="ECO:0000313" key="1">
    <source>
        <dbReference type="EMBL" id="EJX09450.1"/>
    </source>
</evidence>
<proteinExistence type="predicted"/>
<dbReference type="EMBL" id="AMCI01000388">
    <property type="protein sequence ID" value="EJX09450.1"/>
    <property type="molecule type" value="Genomic_DNA"/>
</dbReference>
<name>J9H5Z2_9ZZZZ</name>
<accession>J9H5Z2</accession>
<sequence length="36" mass="4060">MCALPFAEAELLVPIKPLDVSRYKVSELYPKVLPND</sequence>